<feature type="region of interest" description="Disordered" evidence="1">
    <location>
        <begin position="805"/>
        <end position="832"/>
    </location>
</feature>
<evidence type="ECO:0000256" key="1">
    <source>
        <dbReference type="SAM" id="MobiDB-lite"/>
    </source>
</evidence>
<feature type="compositionally biased region" description="Acidic residues" evidence="1">
    <location>
        <begin position="656"/>
        <end position="665"/>
    </location>
</feature>
<feature type="compositionally biased region" description="Basic and acidic residues" evidence="1">
    <location>
        <begin position="423"/>
        <end position="432"/>
    </location>
</feature>
<feature type="compositionally biased region" description="Basic and acidic residues" evidence="1">
    <location>
        <begin position="178"/>
        <end position="193"/>
    </location>
</feature>
<dbReference type="Proteomes" id="UP001161757">
    <property type="component" value="Unassembled WGS sequence"/>
</dbReference>
<protein>
    <submittedName>
        <fullName evidence="2">Uncharacterized protein</fullName>
    </submittedName>
</protein>
<feature type="region of interest" description="Disordered" evidence="1">
    <location>
        <begin position="384"/>
        <end position="411"/>
    </location>
</feature>
<feature type="region of interest" description="Disordered" evidence="1">
    <location>
        <begin position="423"/>
        <end position="452"/>
    </location>
</feature>
<organism evidence="2 3">
    <name type="scientific">Exophiala dermatitidis</name>
    <name type="common">Black yeast-like fungus</name>
    <name type="synonym">Wangiella dermatitidis</name>
    <dbReference type="NCBI Taxonomy" id="5970"/>
    <lineage>
        <taxon>Eukaryota</taxon>
        <taxon>Fungi</taxon>
        <taxon>Dikarya</taxon>
        <taxon>Ascomycota</taxon>
        <taxon>Pezizomycotina</taxon>
        <taxon>Eurotiomycetes</taxon>
        <taxon>Chaetothyriomycetidae</taxon>
        <taxon>Chaetothyriales</taxon>
        <taxon>Herpotrichiellaceae</taxon>
        <taxon>Exophiala</taxon>
    </lineage>
</organism>
<comment type="caution">
    <text evidence="2">The sequence shown here is derived from an EMBL/GenBank/DDBJ whole genome shotgun (WGS) entry which is preliminary data.</text>
</comment>
<feature type="region of interest" description="Disordered" evidence="1">
    <location>
        <begin position="178"/>
        <end position="198"/>
    </location>
</feature>
<feature type="compositionally biased region" description="Polar residues" evidence="1">
    <location>
        <begin position="334"/>
        <end position="343"/>
    </location>
</feature>
<feature type="region of interest" description="Disordered" evidence="1">
    <location>
        <begin position="458"/>
        <end position="477"/>
    </location>
</feature>
<evidence type="ECO:0000313" key="2">
    <source>
        <dbReference type="EMBL" id="KAJ8990744.1"/>
    </source>
</evidence>
<evidence type="ECO:0000313" key="3">
    <source>
        <dbReference type="Proteomes" id="UP001161757"/>
    </source>
</evidence>
<feature type="compositionally biased region" description="Low complexity" evidence="1">
    <location>
        <begin position="147"/>
        <end position="156"/>
    </location>
</feature>
<feature type="compositionally biased region" description="Polar residues" evidence="1">
    <location>
        <begin position="277"/>
        <end position="295"/>
    </location>
</feature>
<gene>
    <name evidence="2" type="ORF">HRR80_005520</name>
</gene>
<feature type="compositionally biased region" description="Low complexity" evidence="1">
    <location>
        <begin position="354"/>
        <end position="367"/>
    </location>
</feature>
<reference evidence="2" key="1">
    <citation type="submission" date="2023-01" db="EMBL/GenBank/DDBJ databases">
        <title>Exophiala dermititidis isolated from Cystic Fibrosis Patient.</title>
        <authorList>
            <person name="Kurbessoian T."/>
            <person name="Crocker A."/>
            <person name="Murante D."/>
            <person name="Hogan D.A."/>
            <person name="Stajich J.E."/>
        </authorList>
    </citation>
    <scope>NUCLEOTIDE SEQUENCE</scope>
    <source>
        <strain evidence="2">Ex8</strain>
    </source>
</reference>
<feature type="compositionally biased region" description="Polar residues" evidence="1">
    <location>
        <begin position="436"/>
        <end position="452"/>
    </location>
</feature>
<dbReference type="EMBL" id="JAJGCB010000010">
    <property type="protein sequence ID" value="KAJ8990744.1"/>
    <property type="molecule type" value="Genomic_DNA"/>
</dbReference>
<sequence>MAHAPANPIPHDLFTQEIPPSPTLTNPDMILPYQPDATPGEAPLTSSPVLQMSMPLRPSSAVSHNSSQLDHDAPMEVGIATTVRMSTHAPNVEYTGYEHGAPLSDIWEEETPKSRKSRRTDSPRRSETVSPTPAGRPSLEVRRLSDRSSSSNSSDLGDWENFDTSKIMNERLAADVAKVPDEEIEEVDSKRDSTVAASPEDEMALLNERAERILANARKRLTHMEDHLTKARHSILMSTTSSPSISDHHRPAGGLYRSISAAGASQRRPRQLYPVTRANSSAHTRGGSDVTTTSGLKRLSMVPEIRSASAQEYGRRQESPQVQSSPSIRVEGNSPASIRSFNSPLRVLREEQGTPSTTKTSPESSIPRGLGINTLAAISKEDISMVSSSPTTAIARSSSAMSTRSKELKEQMSDLRARITELKGKAQADSIKRRSLQSNRSQSPFTNAQSPEQWYASAPEYTGAGSPLNTNAGQGWSPLRTQKPVEIQITPVTPQAQRIDDVEQPATNESRLLSEVRTDKNTPSLHKAVNLKHIGQDETMSVIQESLYEDAAQELDDGDEPIAASEEEQIYLNEVLEESLQEAEPDLPDLSEQLLSVEAPAARHEDRVDAFDYENMYLHSALGNYTGTGTRSETPSESDASSIITTRMDAHSPAVGDEEDTEEAGVVENVSTDEASTPVQQTFPRSPDRPSQELTPLASPTKPWMKAMRSNSMDSVSTVATFATATEGGGHGEGDGDEENDEMPTEILHWGTSRQGLGFPPPPASPKHEKAPPTWSNTTTPAWNGRLHQGPNRTPHLVHTSVSSVVSNGMPTPPPVQSPGSGGRFPSAHGAAQFHSSSIHLTHLHNSTTDEGAVDHPANTEILMESLVKLVDPDFKIGAAQDQGRSTVTFSDVDKGLVLDLLRAVGGVCNEILRAERSHEVRAVKVLRRRLDEARNLLEGHATE</sequence>
<feature type="region of interest" description="Disordered" evidence="1">
    <location>
        <begin position="649"/>
        <end position="702"/>
    </location>
</feature>
<feature type="region of interest" description="Disordered" evidence="1">
    <location>
        <begin position="103"/>
        <end position="161"/>
    </location>
</feature>
<accession>A0AAN6EU19</accession>
<proteinExistence type="predicted"/>
<feature type="region of interest" description="Disordered" evidence="1">
    <location>
        <begin position="259"/>
        <end position="369"/>
    </location>
</feature>
<feature type="compositionally biased region" description="Polar residues" evidence="1">
    <location>
        <begin position="669"/>
        <end position="684"/>
    </location>
</feature>
<dbReference type="AlphaFoldDB" id="A0AAN6EU19"/>
<name>A0AAN6EU19_EXODE</name>
<feature type="compositionally biased region" description="Polar residues" evidence="1">
    <location>
        <begin position="385"/>
        <end position="403"/>
    </location>
</feature>
<feature type="region of interest" description="Disordered" evidence="1">
    <location>
        <begin position="1"/>
        <end position="71"/>
    </location>
</feature>